<sequence>MNTQKNEATGAPKVELDGVAKVFQVNRAPFVAIERIDLRILQNEFVSIVGTSGCGKSTLLNMVGGLDEPSAGEIRIDGASVRGPGRNRGFVFQSYSLFEWMTVEGNIRFALEKSAIAKSEKAELVRHYIHAVGLAGFETAYPKQLSGGMRQRVAIARALVYKPSILLMDEPFGALDAQTRGMMQELLLKVWEEHKVTVLFVTHDVDEAVFLSDRVIVLASRPGRVKRDIAIDLERPRSFELLTDPRFTDYKREILAEIREETLKVMALEQP</sequence>
<evidence type="ECO:0000256" key="1">
    <source>
        <dbReference type="ARBA" id="ARBA00005417"/>
    </source>
</evidence>
<dbReference type="PANTHER" id="PTHR42788">
    <property type="entry name" value="TAURINE IMPORT ATP-BINDING PROTEIN-RELATED"/>
    <property type="match status" value="1"/>
</dbReference>
<dbReference type="GO" id="GO:0005524">
    <property type="term" value="F:ATP binding"/>
    <property type="evidence" value="ECO:0007669"/>
    <property type="project" value="UniProtKB-KW"/>
</dbReference>
<evidence type="ECO:0000256" key="3">
    <source>
        <dbReference type="ARBA" id="ARBA00022741"/>
    </source>
</evidence>
<evidence type="ECO:0000313" key="6">
    <source>
        <dbReference type="EMBL" id="MBW8639477.1"/>
    </source>
</evidence>
<dbReference type="InterPro" id="IPR003593">
    <property type="entry name" value="AAA+_ATPase"/>
</dbReference>
<dbReference type="SUPFAM" id="SSF52540">
    <property type="entry name" value="P-loop containing nucleoside triphosphate hydrolases"/>
    <property type="match status" value="1"/>
</dbReference>
<comment type="similarity">
    <text evidence="1">Belongs to the ABC transporter superfamily.</text>
</comment>
<dbReference type="InterPro" id="IPR027417">
    <property type="entry name" value="P-loop_NTPase"/>
</dbReference>
<dbReference type="GO" id="GO:0016887">
    <property type="term" value="F:ATP hydrolysis activity"/>
    <property type="evidence" value="ECO:0007669"/>
    <property type="project" value="InterPro"/>
</dbReference>
<dbReference type="Proteomes" id="UP001196509">
    <property type="component" value="Unassembled WGS sequence"/>
</dbReference>
<reference evidence="6" key="1">
    <citation type="submission" date="2021-08" db="EMBL/GenBank/DDBJ databases">
        <title>Hoeflea bacterium WL0058 sp. nov., isolated from the sediment.</title>
        <authorList>
            <person name="Wang L."/>
            <person name="Zhang D."/>
        </authorList>
    </citation>
    <scope>NUCLEOTIDE SEQUENCE</scope>
    <source>
        <strain evidence="6">WL0058</strain>
    </source>
</reference>
<evidence type="ECO:0000313" key="7">
    <source>
        <dbReference type="Proteomes" id="UP001196509"/>
    </source>
</evidence>
<dbReference type="InterPro" id="IPR003439">
    <property type="entry name" value="ABC_transporter-like_ATP-bd"/>
</dbReference>
<dbReference type="EMBL" id="JAICBX010000004">
    <property type="protein sequence ID" value="MBW8639477.1"/>
    <property type="molecule type" value="Genomic_DNA"/>
</dbReference>
<feature type="domain" description="ABC transporter" evidence="5">
    <location>
        <begin position="14"/>
        <end position="245"/>
    </location>
</feature>
<comment type="caution">
    <text evidence="6">The sequence shown here is derived from an EMBL/GenBank/DDBJ whole genome shotgun (WGS) entry which is preliminary data.</text>
</comment>
<dbReference type="InterPro" id="IPR017871">
    <property type="entry name" value="ABC_transporter-like_CS"/>
</dbReference>
<keyword evidence="3" id="KW-0547">Nucleotide-binding</keyword>
<name>A0AAE2ZRE8_9HYPH</name>
<evidence type="ECO:0000256" key="4">
    <source>
        <dbReference type="ARBA" id="ARBA00022840"/>
    </source>
</evidence>
<accession>A0AAE2ZRE8</accession>
<dbReference type="CDD" id="cd03293">
    <property type="entry name" value="ABC_NrtD_SsuB_transporters"/>
    <property type="match status" value="1"/>
</dbReference>
<evidence type="ECO:0000256" key="2">
    <source>
        <dbReference type="ARBA" id="ARBA00022448"/>
    </source>
</evidence>
<keyword evidence="2" id="KW-0813">Transport</keyword>
<dbReference type="Pfam" id="PF00005">
    <property type="entry name" value="ABC_tran"/>
    <property type="match status" value="1"/>
</dbReference>
<dbReference type="SMART" id="SM00382">
    <property type="entry name" value="AAA"/>
    <property type="match status" value="1"/>
</dbReference>
<evidence type="ECO:0000259" key="5">
    <source>
        <dbReference type="PROSITE" id="PS50893"/>
    </source>
</evidence>
<keyword evidence="7" id="KW-1185">Reference proteome</keyword>
<dbReference type="PANTHER" id="PTHR42788:SF13">
    <property type="entry name" value="ALIPHATIC SULFONATES IMPORT ATP-BINDING PROTEIN SSUB"/>
    <property type="match status" value="1"/>
</dbReference>
<dbReference type="Gene3D" id="3.40.50.300">
    <property type="entry name" value="P-loop containing nucleotide triphosphate hydrolases"/>
    <property type="match status" value="1"/>
</dbReference>
<dbReference type="InterPro" id="IPR050166">
    <property type="entry name" value="ABC_transporter_ATP-bind"/>
</dbReference>
<dbReference type="AlphaFoldDB" id="A0AAE2ZRE8"/>
<protein>
    <submittedName>
        <fullName evidence="6">ABC transporter ATP-binding protein</fullName>
    </submittedName>
</protein>
<dbReference type="PROSITE" id="PS50893">
    <property type="entry name" value="ABC_TRANSPORTER_2"/>
    <property type="match status" value="1"/>
</dbReference>
<dbReference type="PROSITE" id="PS00211">
    <property type="entry name" value="ABC_TRANSPORTER_1"/>
    <property type="match status" value="1"/>
</dbReference>
<keyword evidence="4 6" id="KW-0067">ATP-binding</keyword>
<organism evidence="6 7">
    <name type="scientific">Flavimaribacter sediminis</name>
    <dbReference type="NCBI Taxonomy" id="2865987"/>
    <lineage>
        <taxon>Bacteria</taxon>
        <taxon>Pseudomonadati</taxon>
        <taxon>Pseudomonadota</taxon>
        <taxon>Alphaproteobacteria</taxon>
        <taxon>Hyphomicrobiales</taxon>
        <taxon>Rhizobiaceae</taxon>
        <taxon>Flavimaribacter</taxon>
    </lineage>
</organism>
<proteinExistence type="inferred from homology"/>
<dbReference type="RefSeq" id="WP_220230206.1">
    <property type="nucleotide sequence ID" value="NZ_JAICBX010000004.1"/>
</dbReference>
<gene>
    <name evidence="6" type="ORF">K1W69_19945</name>
</gene>